<evidence type="ECO:0000313" key="2">
    <source>
        <dbReference type="EMBL" id="KAF0674376.1"/>
    </source>
</evidence>
<gene>
    <name evidence="2" type="ORF">PMES_03326</name>
    <name evidence="1" type="ORF">PMES_03329</name>
</gene>
<name>A0A921NS91_9RHOB</name>
<evidence type="ECO:0000313" key="1">
    <source>
        <dbReference type="EMBL" id="KAF0674373.1"/>
    </source>
</evidence>
<sequence length="51" mass="5462">TIEARLDTLATSKEVSELSVAIARQTGVLEQQGTQLTVLYKAAWEASKGAK</sequence>
<accession>A0A921NS91</accession>
<comment type="caution">
    <text evidence="1">The sequence shown here is derived from an EMBL/GenBank/DDBJ whole genome shotgun (WGS) entry which is preliminary data.</text>
</comment>
<dbReference type="Proteomes" id="UP000698242">
    <property type="component" value="Unassembled WGS sequence"/>
</dbReference>
<dbReference type="AlphaFoldDB" id="A0A921NS91"/>
<dbReference type="EMBL" id="APKE01000082">
    <property type="protein sequence ID" value="KAF0674376.1"/>
    <property type="molecule type" value="Genomic_DNA"/>
</dbReference>
<proteinExistence type="predicted"/>
<keyword evidence="3" id="KW-1185">Reference proteome</keyword>
<protein>
    <submittedName>
        <fullName evidence="1">Uncharacterized protein</fullName>
    </submittedName>
</protein>
<evidence type="ECO:0000313" key="3">
    <source>
        <dbReference type="Proteomes" id="UP000698242"/>
    </source>
</evidence>
<feature type="non-terminal residue" evidence="1">
    <location>
        <position position="1"/>
    </location>
</feature>
<dbReference type="EMBL" id="APKE01000083">
    <property type="protein sequence ID" value="KAF0674373.1"/>
    <property type="molecule type" value="Genomic_DNA"/>
</dbReference>
<organism evidence="1 3">
    <name type="scientific">Profundibacterium mesophilum KAUST100406-0324</name>
    <dbReference type="NCBI Taxonomy" id="1037889"/>
    <lineage>
        <taxon>Bacteria</taxon>
        <taxon>Pseudomonadati</taxon>
        <taxon>Pseudomonadota</taxon>
        <taxon>Alphaproteobacteria</taxon>
        <taxon>Rhodobacterales</taxon>
        <taxon>Roseobacteraceae</taxon>
        <taxon>Profundibacterium</taxon>
    </lineage>
</organism>
<reference evidence="1" key="1">
    <citation type="submission" date="2013-03" db="EMBL/GenBank/DDBJ databases">
        <title>Genome Sequence of the Profundibacterium mesophilum strain KAUST100406-0324T from Red Sea, a novel genus in the family Rhodobacteraceae.</title>
        <authorList>
            <person name="Essack M."/>
            <person name="Alam I."/>
            <person name="Lafi F."/>
            <person name="Alawi W."/>
            <person name="Kamanu F."/>
            <person name="Al-Suwailem A."/>
            <person name="Lee O.O."/>
            <person name="Xu Y."/>
            <person name="Bajic V."/>
            <person name="Qian P.-Y."/>
            <person name="Archer J."/>
        </authorList>
    </citation>
    <scope>NUCLEOTIDE SEQUENCE</scope>
    <source>
        <strain evidence="1">KAUST100406-0324</strain>
    </source>
</reference>